<proteinExistence type="predicted"/>
<dbReference type="AlphaFoldDB" id="A0A409YLQ8"/>
<keyword evidence="2" id="KW-1185">Reference proteome</keyword>
<protein>
    <recommendedName>
        <fullName evidence="3">F-box domain-containing protein</fullName>
    </recommendedName>
</protein>
<evidence type="ECO:0008006" key="3">
    <source>
        <dbReference type="Google" id="ProtNLM"/>
    </source>
</evidence>
<evidence type="ECO:0000313" key="1">
    <source>
        <dbReference type="EMBL" id="PPR03976.1"/>
    </source>
</evidence>
<accession>A0A409YLQ8</accession>
<reference evidence="1 2" key="1">
    <citation type="journal article" date="2018" name="Evol. Lett.">
        <title>Horizontal gene cluster transfer increased hallucinogenic mushroom diversity.</title>
        <authorList>
            <person name="Reynolds H.T."/>
            <person name="Vijayakumar V."/>
            <person name="Gluck-Thaler E."/>
            <person name="Korotkin H.B."/>
            <person name="Matheny P.B."/>
            <person name="Slot J.C."/>
        </authorList>
    </citation>
    <scope>NUCLEOTIDE SEQUENCE [LARGE SCALE GENOMIC DNA]</scope>
    <source>
        <strain evidence="1 2">SRW20</strain>
    </source>
</reference>
<dbReference type="EMBL" id="NHYE01000683">
    <property type="protein sequence ID" value="PPR03976.1"/>
    <property type="molecule type" value="Genomic_DNA"/>
</dbReference>
<name>A0A409YLQ8_9AGAR</name>
<sequence>MATNNPAEDASSQLTKCPAMTPSLDHDILRVVFTLNADMFAPDEDSFRTTFWSSHVCRSWRDVIVHDALVWAGLVDLDVLLRIKLSGVREVVKRSRGLPVCIKASKLSDSSLKRAARILDPLWRRVEKVVVGRTTLNAWASPVGGRLELYGDSRLLWDIFSRPAPLLKHFDVDLRWAGNANVNVHPSLFNNDAPMISHFNAAHYTNRIPEGSAWFSNLSSVTLAFPYKKFDELADALKKLPSLKRLSIQDDAGHSCKHSLSNVFAFTQDGVICDLCIRLAGLQELHLKAGAKNLALFFKCQFVPLNCAFHYTNVPDNTFDNVYEFIMDELADFAQKAFERAHPTCMALRWGETQYEILFTSDRDRGLEIKTKWPPIAFTYLPASGDTPFTLHILLPKLKACAGLLNHFSSDSLTSITLIKISLRGPIPNLHCLWSMQAVEVIQADLPSLNLLARRLLRNASDIPELLPRLNTIRVVEDLTHRDLEVAFLVHLLQIREREKVPVKTIDLTELDVSFRLALAALFRGVECLEVLY</sequence>
<dbReference type="OrthoDB" id="2946622at2759"/>
<dbReference type="Proteomes" id="UP000284706">
    <property type="component" value="Unassembled WGS sequence"/>
</dbReference>
<organism evidence="1 2">
    <name type="scientific">Gymnopilus dilepis</name>
    <dbReference type="NCBI Taxonomy" id="231916"/>
    <lineage>
        <taxon>Eukaryota</taxon>
        <taxon>Fungi</taxon>
        <taxon>Dikarya</taxon>
        <taxon>Basidiomycota</taxon>
        <taxon>Agaricomycotina</taxon>
        <taxon>Agaricomycetes</taxon>
        <taxon>Agaricomycetidae</taxon>
        <taxon>Agaricales</taxon>
        <taxon>Agaricineae</taxon>
        <taxon>Hymenogastraceae</taxon>
        <taxon>Gymnopilus</taxon>
    </lineage>
</organism>
<gene>
    <name evidence="1" type="ORF">CVT26_001049</name>
</gene>
<dbReference type="InParanoid" id="A0A409YLQ8"/>
<evidence type="ECO:0000313" key="2">
    <source>
        <dbReference type="Proteomes" id="UP000284706"/>
    </source>
</evidence>
<comment type="caution">
    <text evidence="1">The sequence shown here is derived from an EMBL/GenBank/DDBJ whole genome shotgun (WGS) entry which is preliminary data.</text>
</comment>